<dbReference type="HOGENOM" id="CLU_2850628_0_0_1"/>
<proteinExistence type="predicted"/>
<sequence length="65" mass="7424">MRYDNVIANGWSGQRKWTIDLDERYKIVGMSKTTSTGTTTATFEDTRGYTMCKERWGYTPMGSTA</sequence>
<dbReference type="EMBL" id="KN832085">
    <property type="protein sequence ID" value="KIN94809.1"/>
    <property type="molecule type" value="Genomic_DNA"/>
</dbReference>
<evidence type="ECO:0000313" key="1">
    <source>
        <dbReference type="EMBL" id="KIN94809.1"/>
    </source>
</evidence>
<dbReference type="Proteomes" id="UP000054217">
    <property type="component" value="Unassembled WGS sequence"/>
</dbReference>
<keyword evidence="2" id="KW-1185">Reference proteome</keyword>
<accession>A0A0C3N133</accession>
<reference evidence="2" key="2">
    <citation type="submission" date="2015-01" db="EMBL/GenBank/DDBJ databases">
        <title>Evolutionary Origins and Diversification of the Mycorrhizal Mutualists.</title>
        <authorList>
            <consortium name="DOE Joint Genome Institute"/>
            <consortium name="Mycorrhizal Genomics Consortium"/>
            <person name="Kohler A."/>
            <person name="Kuo A."/>
            <person name="Nagy L.G."/>
            <person name="Floudas D."/>
            <person name="Copeland A."/>
            <person name="Barry K.W."/>
            <person name="Cichocki N."/>
            <person name="Veneault-Fourrey C."/>
            <person name="LaButti K."/>
            <person name="Lindquist E.A."/>
            <person name="Lipzen A."/>
            <person name="Lundell T."/>
            <person name="Morin E."/>
            <person name="Murat C."/>
            <person name="Riley R."/>
            <person name="Ohm R."/>
            <person name="Sun H."/>
            <person name="Tunlid A."/>
            <person name="Henrissat B."/>
            <person name="Grigoriev I.V."/>
            <person name="Hibbett D.S."/>
            <person name="Martin F."/>
        </authorList>
    </citation>
    <scope>NUCLEOTIDE SEQUENCE [LARGE SCALE GENOMIC DNA]</scope>
    <source>
        <strain evidence="2">Marx 270</strain>
    </source>
</reference>
<name>A0A0C3N133_PISTI</name>
<gene>
    <name evidence="1" type="ORF">M404DRAFT_1008032</name>
</gene>
<evidence type="ECO:0000313" key="2">
    <source>
        <dbReference type="Proteomes" id="UP000054217"/>
    </source>
</evidence>
<organism evidence="1 2">
    <name type="scientific">Pisolithus tinctorius Marx 270</name>
    <dbReference type="NCBI Taxonomy" id="870435"/>
    <lineage>
        <taxon>Eukaryota</taxon>
        <taxon>Fungi</taxon>
        <taxon>Dikarya</taxon>
        <taxon>Basidiomycota</taxon>
        <taxon>Agaricomycotina</taxon>
        <taxon>Agaricomycetes</taxon>
        <taxon>Agaricomycetidae</taxon>
        <taxon>Boletales</taxon>
        <taxon>Sclerodermatineae</taxon>
        <taxon>Pisolithaceae</taxon>
        <taxon>Pisolithus</taxon>
    </lineage>
</organism>
<reference evidence="1 2" key="1">
    <citation type="submission" date="2014-04" db="EMBL/GenBank/DDBJ databases">
        <authorList>
            <consortium name="DOE Joint Genome Institute"/>
            <person name="Kuo A."/>
            <person name="Kohler A."/>
            <person name="Costa M.D."/>
            <person name="Nagy L.G."/>
            <person name="Floudas D."/>
            <person name="Copeland A."/>
            <person name="Barry K.W."/>
            <person name="Cichocki N."/>
            <person name="Veneault-Fourrey C."/>
            <person name="LaButti K."/>
            <person name="Lindquist E.A."/>
            <person name="Lipzen A."/>
            <person name="Lundell T."/>
            <person name="Morin E."/>
            <person name="Murat C."/>
            <person name="Sun H."/>
            <person name="Tunlid A."/>
            <person name="Henrissat B."/>
            <person name="Grigoriev I.V."/>
            <person name="Hibbett D.S."/>
            <person name="Martin F."/>
            <person name="Nordberg H.P."/>
            <person name="Cantor M.N."/>
            <person name="Hua S.X."/>
        </authorList>
    </citation>
    <scope>NUCLEOTIDE SEQUENCE [LARGE SCALE GENOMIC DNA]</scope>
    <source>
        <strain evidence="1 2">Marx 270</strain>
    </source>
</reference>
<dbReference type="AlphaFoldDB" id="A0A0C3N133"/>
<dbReference type="InParanoid" id="A0A0C3N133"/>
<protein>
    <submittedName>
        <fullName evidence="1">Uncharacterized protein</fullName>
    </submittedName>
</protein>